<name>A0A6G7YDY5_9ACTN</name>
<dbReference type="RefSeq" id="WP_166316352.1">
    <property type="nucleotide sequence ID" value="NZ_CP049866.1"/>
</dbReference>
<evidence type="ECO:0000259" key="1">
    <source>
        <dbReference type="Pfam" id="PF04248"/>
    </source>
</evidence>
<dbReference type="Gene3D" id="2.170.150.40">
    <property type="entry name" value="Domain of unknown function (DUF427)"/>
    <property type="match status" value="2"/>
</dbReference>
<feature type="domain" description="DUF427" evidence="1">
    <location>
        <begin position="137"/>
        <end position="229"/>
    </location>
</feature>
<dbReference type="PANTHER" id="PTHR34310">
    <property type="entry name" value="DUF427 DOMAIN PROTEIN (AFU_ORTHOLOGUE AFUA_3G02220)"/>
    <property type="match status" value="1"/>
</dbReference>
<dbReference type="PANTHER" id="PTHR34310:SF8">
    <property type="entry name" value="CONSERVED PROTEIN"/>
    <property type="match status" value="1"/>
</dbReference>
<accession>A0A6G7YDY5</accession>
<evidence type="ECO:0000313" key="3">
    <source>
        <dbReference type="Proteomes" id="UP000502035"/>
    </source>
</evidence>
<dbReference type="InterPro" id="IPR038694">
    <property type="entry name" value="DUF427_sf"/>
</dbReference>
<proteinExistence type="predicted"/>
<dbReference type="InterPro" id="IPR007361">
    <property type="entry name" value="DUF427"/>
</dbReference>
<protein>
    <submittedName>
        <fullName evidence="2">DUF427 domain-containing protein</fullName>
    </submittedName>
</protein>
<dbReference type="Pfam" id="PF04248">
    <property type="entry name" value="NTP_transf_9"/>
    <property type="match status" value="1"/>
</dbReference>
<dbReference type="AlphaFoldDB" id="A0A6G7YDY5"/>
<organism evidence="2 3">
    <name type="scientific">Nocardioides piscis</name>
    <dbReference type="NCBI Taxonomy" id="2714938"/>
    <lineage>
        <taxon>Bacteria</taxon>
        <taxon>Bacillati</taxon>
        <taxon>Actinomycetota</taxon>
        <taxon>Actinomycetes</taxon>
        <taxon>Propionibacteriales</taxon>
        <taxon>Nocardioidaceae</taxon>
        <taxon>Nocardioides</taxon>
    </lineage>
</organism>
<gene>
    <name evidence="2" type="ORF">G7071_06390</name>
</gene>
<reference evidence="2 3" key="1">
    <citation type="submission" date="2020-03" db="EMBL/GenBank/DDBJ databases">
        <title>Nocardioides sp. nov., isolated from fish.</title>
        <authorList>
            <person name="Hyun D.-W."/>
            <person name="Bae J.-W."/>
        </authorList>
    </citation>
    <scope>NUCLEOTIDE SEQUENCE [LARGE SCALE GENOMIC DNA]</scope>
    <source>
        <strain evidence="2 3">HDW12A</strain>
    </source>
</reference>
<dbReference type="KEGG" id="npi:G7071_06390"/>
<keyword evidence="3" id="KW-1185">Reference proteome</keyword>
<sequence length="257" mass="28682">MSQPRTEWIDKWVRGRLGDVLVVETRDPLLVWQAGFPPVYAFAHDEVTPGSLRPASASTYPGGFFFGPQLPVAEWFDVVAGEQVVECGAWTLADLPDRVVMTWEPRRLAWTEEEEPVGLHPRDPHKRVETLHSSRHVEVLLDGDVVATSAHPVLLLETDLPTRYYLPREDVRLDLLTATDNVSACPYKGTADSYWSFPGPPAVANVAWSYSAPLPAVAPIAGRVCFYNEIVDMRVDGRLLERPESPFSKPQQRPGAE</sequence>
<evidence type="ECO:0000313" key="2">
    <source>
        <dbReference type="EMBL" id="QIK75114.1"/>
    </source>
</evidence>
<dbReference type="EMBL" id="CP049866">
    <property type="protein sequence ID" value="QIK75114.1"/>
    <property type="molecule type" value="Genomic_DNA"/>
</dbReference>
<dbReference type="Proteomes" id="UP000502035">
    <property type="component" value="Chromosome"/>
</dbReference>